<evidence type="ECO:0000313" key="3">
    <source>
        <dbReference type="Proteomes" id="UP000005384"/>
    </source>
</evidence>
<sequence length="179" mass="19861">MLIIPGFLVAAVTFPGVIVHEFAHQLFCRIFRVPVYDVVYFQMKNPCGYVSHEPVDRPLASFMISVGPFLVNTVLGMLIVFPAAIELFQFRVYQNVMSLLLGWLGISILMHAFPSTGDAKVMVQSILKNPDVNLFAKVITAPVIGLVYLGAVGSMMWLDFLYAAAMAMVLPNLIVMMMK</sequence>
<evidence type="ECO:0008006" key="4">
    <source>
        <dbReference type="Google" id="ProtNLM"/>
    </source>
</evidence>
<feature type="transmembrane region" description="Helical" evidence="1">
    <location>
        <begin position="59"/>
        <end position="84"/>
    </location>
</feature>
<proteinExistence type="predicted"/>
<keyword evidence="1" id="KW-0812">Transmembrane</keyword>
<protein>
    <recommendedName>
        <fullName evidence="4">DUF3267 domain-containing protein</fullName>
    </recommendedName>
</protein>
<keyword evidence="3" id="KW-1185">Reference proteome</keyword>
<dbReference type="PATRIC" id="fig|742737.3.peg.3668"/>
<feature type="transmembrane region" description="Helical" evidence="1">
    <location>
        <begin position="160"/>
        <end position="178"/>
    </location>
</feature>
<evidence type="ECO:0000256" key="1">
    <source>
        <dbReference type="SAM" id="Phobius"/>
    </source>
</evidence>
<dbReference type="EMBL" id="ADLN01000104">
    <property type="protein sequence ID" value="EHI58231.1"/>
    <property type="molecule type" value="Genomic_DNA"/>
</dbReference>
<feature type="transmembrane region" description="Helical" evidence="1">
    <location>
        <begin position="96"/>
        <end position="114"/>
    </location>
</feature>
<dbReference type="OrthoDB" id="258743at2"/>
<name>G5IJL1_9FIRM</name>
<feature type="transmembrane region" description="Helical" evidence="1">
    <location>
        <begin position="134"/>
        <end position="153"/>
    </location>
</feature>
<dbReference type="Proteomes" id="UP000005384">
    <property type="component" value="Unassembled WGS sequence"/>
</dbReference>
<accession>G5IJL1</accession>
<dbReference type="RefSeq" id="WP_006781680.1">
    <property type="nucleotide sequence ID" value="NZ_CP040506.1"/>
</dbReference>
<dbReference type="HOGENOM" id="CLU_112761_0_0_9"/>
<keyword evidence="1" id="KW-1133">Transmembrane helix</keyword>
<reference evidence="2 3" key="1">
    <citation type="submission" date="2011-08" db="EMBL/GenBank/DDBJ databases">
        <title>The Genome Sequence of Clostridium hathewayi WAL-18680.</title>
        <authorList>
            <consortium name="The Broad Institute Genome Sequencing Platform"/>
            <person name="Earl A."/>
            <person name="Ward D."/>
            <person name="Feldgarden M."/>
            <person name="Gevers D."/>
            <person name="Finegold S.M."/>
            <person name="Summanen P.H."/>
            <person name="Molitoris D.R."/>
            <person name="Song M."/>
            <person name="Daigneault M."/>
            <person name="Allen-Vercoe E."/>
            <person name="Young S.K."/>
            <person name="Zeng Q."/>
            <person name="Gargeya S."/>
            <person name="Fitzgerald M."/>
            <person name="Haas B."/>
            <person name="Abouelleil A."/>
            <person name="Alvarado L."/>
            <person name="Arachchi H.M."/>
            <person name="Berlin A."/>
            <person name="Brown A."/>
            <person name="Chapman S.B."/>
            <person name="Chen Z."/>
            <person name="Dunbar C."/>
            <person name="Freedman E."/>
            <person name="Gearin G."/>
            <person name="Gellesch M."/>
            <person name="Goldberg J."/>
            <person name="Griggs A."/>
            <person name="Gujja S."/>
            <person name="Heiman D."/>
            <person name="Howarth C."/>
            <person name="Larson L."/>
            <person name="Lui A."/>
            <person name="MacDonald P.J.P."/>
            <person name="Montmayeur A."/>
            <person name="Murphy C."/>
            <person name="Neiman D."/>
            <person name="Pearson M."/>
            <person name="Priest M."/>
            <person name="Roberts A."/>
            <person name="Saif S."/>
            <person name="Shea T."/>
            <person name="Shenoy N."/>
            <person name="Sisk P."/>
            <person name="Stolte C."/>
            <person name="Sykes S."/>
            <person name="Wortman J."/>
            <person name="Nusbaum C."/>
            <person name="Birren B."/>
        </authorList>
    </citation>
    <scope>NUCLEOTIDE SEQUENCE [LARGE SCALE GENOMIC DNA]</scope>
    <source>
        <strain evidence="2 3">WAL-18680</strain>
    </source>
</reference>
<organism evidence="2 3">
    <name type="scientific">Hungatella hathewayi WAL-18680</name>
    <dbReference type="NCBI Taxonomy" id="742737"/>
    <lineage>
        <taxon>Bacteria</taxon>
        <taxon>Bacillati</taxon>
        <taxon>Bacillota</taxon>
        <taxon>Clostridia</taxon>
        <taxon>Lachnospirales</taxon>
        <taxon>Lachnospiraceae</taxon>
        <taxon>Hungatella</taxon>
    </lineage>
</organism>
<dbReference type="AlphaFoldDB" id="G5IJL1"/>
<gene>
    <name evidence="2" type="ORF">HMPREF9473_03689</name>
</gene>
<evidence type="ECO:0000313" key="2">
    <source>
        <dbReference type="EMBL" id="EHI58231.1"/>
    </source>
</evidence>
<keyword evidence="1" id="KW-0472">Membrane</keyword>
<comment type="caution">
    <text evidence="2">The sequence shown here is derived from an EMBL/GenBank/DDBJ whole genome shotgun (WGS) entry which is preliminary data.</text>
</comment>